<dbReference type="InterPro" id="IPR050927">
    <property type="entry name" value="TRPM"/>
</dbReference>
<dbReference type="GO" id="GO:0005227">
    <property type="term" value="F:calcium-activated cation channel activity"/>
    <property type="evidence" value="ECO:0007669"/>
    <property type="project" value="TreeGrafter"/>
</dbReference>
<keyword evidence="3 7" id="KW-1133">Transmembrane helix</keyword>
<dbReference type="GO" id="GO:0099604">
    <property type="term" value="F:ligand-gated calcium channel activity"/>
    <property type="evidence" value="ECO:0007669"/>
    <property type="project" value="TreeGrafter"/>
</dbReference>
<evidence type="ECO:0000256" key="4">
    <source>
        <dbReference type="ARBA" id="ARBA00023136"/>
    </source>
</evidence>
<keyword evidence="2 7" id="KW-0812">Transmembrane</keyword>
<gene>
    <name evidence="11" type="primary">LOC106521354</name>
</gene>
<keyword evidence="4 7" id="KW-0472">Membrane</keyword>
<keyword evidence="5" id="KW-0175">Coiled coil</keyword>
<reference evidence="11" key="1">
    <citation type="submission" date="2025-08" db="UniProtKB">
        <authorList>
            <consortium name="RefSeq"/>
        </authorList>
    </citation>
    <scope>IDENTIFICATION</scope>
</reference>
<feature type="domain" description="Ion transport" evidence="9">
    <location>
        <begin position="3"/>
        <end position="253"/>
    </location>
</feature>
<accession>A0A2I4BNP6</accession>
<keyword evidence="10" id="KW-1185">Reference proteome</keyword>
<feature type="coiled-coil region" evidence="5">
    <location>
        <begin position="352"/>
        <end position="379"/>
    </location>
</feature>
<protein>
    <submittedName>
        <fullName evidence="11">Transient receptor potential cation channel subfamily M member 5</fullName>
    </submittedName>
</protein>
<organism evidence="10 11">
    <name type="scientific">Austrofundulus limnaeus</name>
    <name type="common">Annual killifish</name>
    <dbReference type="NCBI Taxonomy" id="52670"/>
    <lineage>
        <taxon>Eukaryota</taxon>
        <taxon>Metazoa</taxon>
        <taxon>Chordata</taxon>
        <taxon>Craniata</taxon>
        <taxon>Vertebrata</taxon>
        <taxon>Euteleostomi</taxon>
        <taxon>Actinopterygii</taxon>
        <taxon>Neopterygii</taxon>
        <taxon>Teleostei</taxon>
        <taxon>Neoteleostei</taxon>
        <taxon>Acanthomorphata</taxon>
        <taxon>Ovalentaria</taxon>
        <taxon>Atherinomorphae</taxon>
        <taxon>Cyprinodontiformes</taxon>
        <taxon>Rivulidae</taxon>
        <taxon>Austrofundulus</taxon>
    </lineage>
</organism>
<comment type="subcellular location">
    <subcellularLocation>
        <location evidence="1">Membrane</location>
        <topology evidence="1">Multi-pass membrane protein</topology>
    </subcellularLocation>
</comment>
<evidence type="ECO:0000256" key="3">
    <source>
        <dbReference type="ARBA" id="ARBA00022989"/>
    </source>
</evidence>
<dbReference type="GO" id="GO:0005886">
    <property type="term" value="C:plasma membrane"/>
    <property type="evidence" value="ECO:0007669"/>
    <property type="project" value="TreeGrafter"/>
</dbReference>
<evidence type="ECO:0000256" key="5">
    <source>
        <dbReference type="SAM" id="Coils"/>
    </source>
</evidence>
<dbReference type="PANTHER" id="PTHR13800">
    <property type="entry name" value="TRANSIENT RECEPTOR POTENTIAL CATION CHANNEL, SUBFAMILY M, MEMBER 6"/>
    <property type="match status" value="1"/>
</dbReference>
<evidence type="ECO:0000256" key="1">
    <source>
        <dbReference type="ARBA" id="ARBA00004141"/>
    </source>
</evidence>
<dbReference type="PANTHER" id="PTHR13800:SF47">
    <property type="entry name" value="TRANSIENT RECEPTOR POTENTIAL CATION CHANNEL SUBFAMILY M MEMBER 4 ISOFORM X1-RELATED"/>
    <property type="match status" value="1"/>
</dbReference>
<feature type="transmembrane region" description="Helical" evidence="7">
    <location>
        <begin position="70"/>
        <end position="87"/>
    </location>
</feature>
<feature type="region of interest" description="Disordered" evidence="6">
    <location>
        <begin position="391"/>
        <end position="413"/>
    </location>
</feature>
<dbReference type="STRING" id="52670.A0A2I4BNP6"/>
<dbReference type="InParanoid" id="A0A2I4BNP6"/>
<dbReference type="OrthoDB" id="310870at2759"/>
<feature type="transmembrane region" description="Helical" evidence="7">
    <location>
        <begin position="133"/>
        <end position="150"/>
    </location>
</feature>
<sequence>MYFLFLVLFAYVLLMDFKPPPPSGPASSEYVLYFWVFTIVCEEIRETFFIGTMTWRQRFRVYIQDVWNKFDLIAIALFLIGSTSRMFSWSYEFGRDVLCVDYMVFTLRLLHIVAIHKQLGPKIIIVGKMVKDVFFFLFFLGVWLMAYGIANQALLYSYDPNFGRIFRRVFYRPYLHIYGQIPVEEVDVGKVWDVTCTDDTTLIEGGAEPCRSTHNNWLVAILLVIYLLVTNILLINLLIAMFSYTFTEVQANSDIYWKFQRYNLIVQYHSKPSLAPPFIILSHINLFIKRVIRKVPSVKIHHFVLQLKGKAANRLMTWESIQKEDFLTAQNKIQKSSDSEKLKRMSDKLNGVMKQLSEIKEFEHRLKSLENEMEYSSDALRWIVETLAQSSTLKNPRPPPVSRDAVSTSSSSY</sequence>
<feature type="chain" id="PRO_5014164484" evidence="8">
    <location>
        <begin position="18"/>
        <end position="413"/>
    </location>
</feature>
<dbReference type="Pfam" id="PF00520">
    <property type="entry name" value="Ion_trans"/>
    <property type="match status" value="1"/>
</dbReference>
<feature type="signal peptide" evidence="8">
    <location>
        <begin position="1"/>
        <end position="17"/>
    </location>
</feature>
<evidence type="ECO:0000259" key="9">
    <source>
        <dbReference type="Pfam" id="PF00520"/>
    </source>
</evidence>
<name>A0A2I4BNP6_AUSLI</name>
<evidence type="ECO:0000256" key="7">
    <source>
        <dbReference type="SAM" id="Phobius"/>
    </source>
</evidence>
<feature type="transmembrane region" description="Helical" evidence="7">
    <location>
        <begin position="217"/>
        <end position="239"/>
    </location>
</feature>
<keyword evidence="8" id="KW-0732">Signal</keyword>
<dbReference type="GeneID" id="106521354"/>
<dbReference type="RefSeq" id="XP_013869343.1">
    <property type="nucleotide sequence ID" value="XM_014013889.1"/>
</dbReference>
<evidence type="ECO:0000256" key="2">
    <source>
        <dbReference type="ARBA" id="ARBA00022692"/>
    </source>
</evidence>
<evidence type="ECO:0000256" key="8">
    <source>
        <dbReference type="SAM" id="SignalP"/>
    </source>
</evidence>
<dbReference type="Proteomes" id="UP000192220">
    <property type="component" value="Unplaced"/>
</dbReference>
<dbReference type="KEGG" id="alim:106521354"/>
<evidence type="ECO:0000256" key="6">
    <source>
        <dbReference type="SAM" id="MobiDB-lite"/>
    </source>
</evidence>
<dbReference type="AlphaFoldDB" id="A0A2I4BNP6"/>
<evidence type="ECO:0000313" key="10">
    <source>
        <dbReference type="Proteomes" id="UP000192220"/>
    </source>
</evidence>
<feature type="transmembrane region" description="Helical" evidence="7">
    <location>
        <begin position="30"/>
        <end position="49"/>
    </location>
</feature>
<keyword evidence="11" id="KW-0675">Receptor</keyword>
<proteinExistence type="predicted"/>
<evidence type="ECO:0000313" key="11">
    <source>
        <dbReference type="RefSeq" id="XP_013869343.1"/>
    </source>
</evidence>
<dbReference type="InterPro" id="IPR005821">
    <property type="entry name" value="Ion_trans_dom"/>
</dbReference>